<comment type="similarity">
    <text evidence="1">Belongs to the peptidase M28 family. M28A subfamily.</text>
</comment>
<comment type="caution">
    <text evidence="9">The sequence shown here is derived from an EMBL/GenBank/DDBJ whole genome shotgun (WGS) entry which is preliminary data.</text>
</comment>
<dbReference type="AlphaFoldDB" id="A0A370HXS4"/>
<evidence type="ECO:0000259" key="8">
    <source>
        <dbReference type="Pfam" id="PF04389"/>
    </source>
</evidence>
<keyword evidence="9" id="KW-0031">Aminopeptidase</keyword>
<dbReference type="GO" id="GO:0004177">
    <property type="term" value="F:aminopeptidase activity"/>
    <property type="evidence" value="ECO:0007669"/>
    <property type="project" value="UniProtKB-KW"/>
</dbReference>
<dbReference type="InterPro" id="IPR041756">
    <property type="entry name" value="M28_SGAP-like"/>
</dbReference>
<dbReference type="CDD" id="cd03876">
    <property type="entry name" value="M28_SGAP_like"/>
    <property type="match status" value="1"/>
</dbReference>
<sequence>MAGRALLAVAAVSLTLTCVLAESAYAEPGAPPDTIPTRDIKQHLAKFQAIADANGGTRAAGTSGDAASREYVSAALRRAGYRVTVQAFEFQSGSATRTTYNLFAESRQGDAERVVIAGAHLDSVSAGAGINDNGSGAAGLLEVALRMATAQPKNRIRFVWWGAEELGLLGSKYYVSNLSEADRATIGLYLNFDMIASPNFAYKIRDGSAGPSGSAEIERNFARYYDSRNLPHVRAPLNGRSDYDPFLRAGIPIGGLFTGAEGIKTAEEQRLFGGQADRPYDSCYHRSCDTTANIDDTALTVNTGAIADAVRTYAFSDSLPGPRHRAIDRGQPIWADRSGIMR</sequence>
<evidence type="ECO:0000313" key="10">
    <source>
        <dbReference type="Proteomes" id="UP000254869"/>
    </source>
</evidence>
<dbReference type="STRING" id="1210086.GCA_001613105_06537"/>
<keyword evidence="3" id="KW-0479">Metal-binding</keyword>
<keyword evidence="4 7" id="KW-0732">Signal</keyword>
<dbReference type="Gene3D" id="3.40.630.10">
    <property type="entry name" value="Zn peptidases"/>
    <property type="match status" value="1"/>
</dbReference>
<keyword evidence="6" id="KW-0862">Zinc</keyword>
<dbReference type="PANTHER" id="PTHR12147">
    <property type="entry name" value="METALLOPEPTIDASE M28 FAMILY MEMBER"/>
    <property type="match status" value="1"/>
</dbReference>
<feature type="signal peptide" evidence="7">
    <location>
        <begin position="1"/>
        <end position="26"/>
    </location>
</feature>
<dbReference type="Pfam" id="PF04389">
    <property type="entry name" value="Peptidase_M28"/>
    <property type="match status" value="1"/>
</dbReference>
<evidence type="ECO:0000256" key="7">
    <source>
        <dbReference type="SAM" id="SignalP"/>
    </source>
</evidence>
<evidence type="ECO:0000256" key="2">
    <source>
        <dbReference type="ARBA" id="ARBA00022670"/>
    </source>
</evidence>
<feature type="chain" id="PRO_5038918006" evidence="7">
    <location>
        <begin position="27"/>
        <end position="342"/>
    </location>
</feature>
<reference evidence="9 10" key="1">
    <citation type="submission" date="2018-07" db="EMBL/GenBank/DDBJ databases">
        <title>Genomic Encyclopedia of Type Strains, Phase IV (KMG-IV): sequencing the most valuable type-strain genomes for metagenomic binning, comparative biology and taxonomic classification.</title>
        <authorList>
            <person name="Goeker M."/>
        </authorList>
    </citation>
    <scope>NUCLEOTIDE SEQUENCE [LARGE SCALE GENOMIC DNA]</scope>
    <source>
        <strain evidence="9 10">DSM 44290</strain>
    </source>
</reference>
<accession>A0A370HXS4</accession>
<dbReference type="GO" id="GO:0008235">
    <property type="term" value="F:metalloexopeptidase activity"/>
    <property type="evidence" value="ECO:0007669"/>
    <property type="project" value="InterPro"/>
</dbReference>
<proteinExistence type="inferred from homology"/>
<evidence type="ECO:0000256" key="6">
    <source>
        <dbReference type="ARBA" id="ARBA00022833"/>
    </source>
</evidence>
<gene>
    <name evidence="9" type="ORF">DFR76_11013</name>
</gene>
<protein>
    <submittedName>
        <fullName evidence="9">Aminopeptidase S</fullName>
    </submittedName>
</protein>
<dbReference type="InterPro" id="IPR007484">
    <property type="entry name" value="Peptidase_M28"/>
</dbReference>
<dbReference type="PANTHER" id="PTHR12147:SF26">
    <property type="entry name" value="PEPTIDASE M28 DOMAIN-CONTAINING PROTEIN"/>
    <property type="match status" value="1"/>
</dbReference>
<dbReference type="EMBL" id="QQBC01000010">
    <property type="protein sequence ID" value="RDI63316.1"/>
    <property type="molecule type" value="Genomic_DNA"/>
</dbReference>
<dbReference type="GO" id="GO:0006508">
    <property type="term" value="P:proteolysis"/>
    <property type="evidence" value="ECO:0007669"/>
    <property type="project" value="UniProtKB-KW"/>
</dbReference>
<name>A0A370HXS4_9NOCA</name>
<evidence type="ECO:0000313" key="9">
    <source>
        <dbReference type="EMBL" id="RDI63316.1"/>
    </source>
</evidence>
<evidence type="ECO:0000256" key="4">
    <source>
        <dbReference type="ARBA" id="ARBA00022729"/>
    </source>
</evidence>
<feature type="domain" description="Peptidase M28" evidence="8">
    <location>
        <begin position="101"/>
        <end position="308"/>
    </location>
</feature>
<organism evidence="9 10">
    <name type="scientific">Nocardia pseudobrasiliensis</name>
    <dbReference type="NCBI Taxonomy" id="45979"/>
    <lineage>
        <taxon>Bacteria</taxon>
        <taxon>Bacillati</taxon>
        <taxon>Actinomycetota</taxon>
        <taxon>Actinomycetes</taxon>
        <taxon>Mycobacteriales</taxon>
        <taxon>Nocardiaceae</taxon>
        <taxon>Nocardia</taxon>
    </lineage>
</organism>
<evidence type="ECO:0000256" key="5">
    <source>
        <dbReference type="ARBA" id="ARBA00022801"/>
    </source>
</evidence>
<dbReference type="RefSeq" id="WP_068005937.1">
    <property type="nucleotide sequence ID" value="NZ_QQBC01000010.1"/>
</dbReference>
<dbReference type="Proteomes" id="UP000254869">
    <property type="component" value="Unassembled WGS sequence"/>
</dbReference>
<evidence type="ECO:0000256" key="1">
    <source>
        <dbReference type="ARBA" id="ARBA00005957"/>
    </source>
</evidence>
<keyword evidence="5" id="KW-0378">Hydrolase</keyword>
<keyword evidence="10" id="KW-1185">Reference proteome</keyword>
<evidence type="ECO:0000256" key="3">
    <source>
        <dbReference type="ARBA" id="ARBA00022723"/>
    </source>
</evidence>
<dbReference type="SUPFAM" id="SSF53187">
    <property type="entry name" value="Zn-dependent exopeptidases"/>
    <property type="match status" value="1"/>
</dbReference>
<dbReference type="InterPro" id="IPR045175">
    <property type="entry name" value="M28_fam"/>
</dbReference>
<dbReference type="GO" id="GO:0046872">
    <property type="term" value="F:metal ion binding"/>
    <property type="evidence" value="ECO:0007669"/>
    <property type="project" value="UniProtKB-KW"/>
</dbReference>
<keyword evidence="2" id="KW-0645">Protease</keyword>